<evidence type="ECO:0000313" key="3">
    <source>
        <dbReference type="Proteomes" id="UP001153709"/>
    </source>
</evidence>
<protein>
    <submittedName>
        <fullName evidence="2">Uncharacterized protein</fullName>
    </submittedName>
</protein>
<accession>A0A9N9T697</accession>
<dbReference type="EMBL" id="OU898280">
    <property type="protein sequence ID" value="CAG9835235.1"/>
    <property type="molecule type" value="Genomic_DNA"/>
</dbReference>
<proteinExistence type="predicted"/>
<keyword evidence="3" id="KW-1185">Reference proteome</keyword>
<evidence type="ECO:0000313" key="2">
    <source>
        <dbReference type="EMBL" id="CAG9835235.1"/>
    </source>
</evidence>
<keyword evidence="1" id="KW-0175">Coiled coil</keyword>
<gene>
    <name evidence="2" type="ORF">DIABBA_LOCUS8451</name>
</gene>
<feature type="coiled-coil region" evidence="1">
    <location>
        <begin position="71"/>
        <end position="140"/>
    </location>
</feature>
<dbReference type="AlphaFoldDB" id="A0A9N9T697"/>
<sequence>MNRNSCLFSGSYFDVSAAAQQDTPNSSWSNISCNWSKFSPGQEIACRNEYVENCIKEINFPDIPNGNGGTYQDLKNKLKDLHQAYIQAFQENCSIATQQKADVKILKNLKNTYTNLTSQYKNLLNSKDNLEKDEKETLADYNLKKESFQKAIHMYTTYFDLNISIEDSSDATIIASVCFASAKTMTPVKVIIDRKEKKIIDIDSKGLLTKEECEDITFGPEFLYYLRQRVLTPT</sequence>
<dbReference type="OrthoDB" id="6771249at2759"/>
<reference evidence="2" key="1">
    <citation type="submission" date="2022-01" db="EMBL/GenBank/DDBJ databases">
        <authorList>
            <person name="King R."/>
        </authorList>
    </citation>
    <scope>NUCLEOTIDE SEQUENCE</scope>
</reference>
<evidence type="ECO:0000256" key="1">
    <source>
        <dbReference type="SAM" id="Coils"/>
    </source>
</evidence>
<name>A0A9N9T697_DIABA</name>
<organism evidence="2 3">
    <name type="scientific">Diabrotica balteata</name>
    <name type="common">Banded cucumber beetle</name>
    <dbReference type="NCBI Taxonomy" id="107213"/>
    <lineage>
        <taxon>Eukaryota</taxon>
        <taxon>Metazoa</taxon>
        <taxon>Ecdysozoa</taxon>
        <taxon>Arthropoda</taxon>
        <taxon>Hexapoda</taxon>
        <taxon>Insecta</taxon>
        <taxon>Pterygota</taxon>
        <taxon>Neoptera</taxon>
        <taxon>Endopterygota</taxon>
        <taxon>Coleoptera</taxon>
        <taxon>Polyphaga</taxon>
        <taxon>Cucujiformia</taxon>
        <taxon>Chrysomeloidea</taxon>
        <taxon>Chrysomelidae</taxon>
        <taxon>Galerucinae</taxon>
        <taxon>Diabroticina</taxon>
        <taxon>Diabroticites</taxon>
        <taxon>Diabrotica</taxon>
    </lineage>
</organism>
<dbReference type="Proteomes" id="UP001153709">
    <property type="component" value="Chromosome 5"/>
</dbReference>